<dbReference type="AlphaFoldDB" id="B5W2D6"/>
<organism evidence="3 4">
    <name type="scientific">Limnospira maxima CS-328</name>
    <dbReference type="NCBI Taxonomy" id="513049"/>
    <lineage>
        <taxon>Bacteria</taxon>
        <taxon>Bacillati</taxon>
        <taxon>Cyanobacteriota</taxon>
        <taxon>Cyanophyceae</taxon>
        <taxon>Oscillatoriophycideae</taxon>
        <taxon>Oscillatoriales</taxon>
        <taxon>Sirenicapillariaceae</taxon>
        <taxon>Limnospira</taxon>
    </lineage>
</organism>
<dbReference type="PANTHER" id="PTHR43081">
    <property type="entry name" value="ADENYLATE CYCLASE, TERMINAL-DIFFERENTIATION SPECIFIC-RELATED"/>
    <property type="match status" value="1"/>
</dbReference>
<evidence type="ECO:0000256" key="1">
    <source>
        <dbReference type="ARBA" id="ARBA00005381"/>
    </source>
</evidence>
<dbReference type="GO" id="GO:0035556">
    <property type="term" value="P:intracellular signal transduction"/>
    <property type="evidence" value="ECO:0007669"/>
    <property type="project" value="InterPro"/>
</dbReference>
<dbReference type="Gene3D" id="3.30.70.1230">
    <property type="entry name" value="Nucleotide cyclase"/>
    <property type="match status" value="2"/>
</dbReference>
<dbReference type="PANTHER" id="PTHR43081:SF1">
    <property type="entry name" value="ADENYLATE CYCLASE, TERMINAL-DIFFERENTIATION SPECIFIC"/>
    <property type="match status" value="1"/>
</dbReference>
<dbReference type="PROSITE" id="PS50125">
    <property type="entry name" value="GUANYLATE_CYCLASE_2"/>
    <property type="match status" value="1"/>
</dbReference>
<dbReference type="Proteomes" id="UP000004061">
    <property type="component" value="Unassembled WGS sequence"/>
</dbReference>
<dbReference type="SUPFAM" id="SSF55073">
    <property type="entry name" value="Nucleotide cyclase"/>
    <property type="match status" value="2"/>
</dbReference>
<comment type="caution">
    <text evidence="3">The sequence shown here is derived from an EMBL/GenBank/DDBJ whole genome shotgun (WGS) entry which is preliminary data.</text>
</comment>
<dbReference type="InterPro" id="IPR050697">
    <property type="entry name" value="Adenylyl/Guanylyl_Cyclase_3/4"/>
</dbReference>
<keyword evidence="4" id="KW-1185">Reference proteome</keyword>
<evidence type="ECO:0000313" key="4">
    <source>
        <dbReference type="Proteomes" id="UP000004061"/>
    </source>
</evidence>
<gene>
    <name evidence="3" type="ORF">AmaxDRAFT_2934</name>
</gene>
<dbReference type="InterPro" id="IPR029787">
    <property type="entry name" value="Nucleotide_cyclase"/>
</dbReference>
<proteinExistence type="inferred from homology"/>
<dbReference type="InterPro" id="IPR001054">
    <property type="entry name" value="A/G_cyclase"/>
</dbReference>
<name>B5W2D6_LIMMA</name>
<sequence length="118" mass="12996">MRVGIATGEVVTGSLGSSQRMYYTTLGDSVNIAARLESYDKSFGGGVCRILINQHTHSVNIAARLESYDKSFGGGVCRILINQHTHEEVSHQFITEYIGSIHLKGRTQPINVYQINNP</sequence>
<evidence type="ECO:0000313" key="3">
    <source>
        <dbReference type="EMBL" id="EDZ94386.1"/>
    </source>
</evidence>
<dbReference type="EMBL" id="ABYK01000020">
    <property type="protein sequence ID" value="EDZ94386.1"/>
    <property type="molecule type" value="Genomic_DNA"/>
</dbReference>
<dbReference type="GO" id="GO:0004016">
    <property type="term" value="F:adenylate cyclase activity"/>
    <property type="evidence" value="ECO:0007669"/>
    <property type="project" value="UniProtKB-ARBA"/>
</dbReference>
<protein>
    <submittedName>
        <fullName evidence="3">Putative adenylate/guanylate cyclase</fullName>
    </submittedName>
</protein>
<dbReference type="Pfam" id="PF00211">
    <property type="entry name" value="Guanylate_cyc"/>
    <property type="match status" value="1"/>
</dbReference>
<reference evidence="3 4" key="1">
    <citation type="journal article" date="2011" name="Appl. Environ. Microbiol.">
        <title>Contribution of a Sodium Ion Gradient to Energy Conservation during Fermentation in the Cyanobacterium Arthrospira (Spirulina) maxima CS-328.</title>
        <authorList>
            <person name="Carrieri D."/>
            <person name="Ananyev G."/>
            <person name="Lenz O."/>
            <person name="Bryant D.A."/>
            <person name="Dismukes G.C."/>
        </authorList>
    </citation>
    <scope>NUCLEOTIDE SEQUENCE [LARGE SCALE GENOMIC DNA]</scope>
    <source>
        <strain evidence="3 4">CS-328</strain>
    </source>
</reference>
<dbReference type="GO" id="GO:0009190">
    <property type="term" value="P:cyclic nucleotide biosynthetic process"/>
    <property type="evidence" value="ECO:0007669"/>
    <property type="project" value="InterPro"/>
</dbReference>
<accession>B5W2D6</accession>
<dbReference type="CDD" id="cd07302">
    <property type="entry name" value="CHD"/>
    <property type="match status" value="1"/>
</dbReference>
<evidence type="ECO:0000259" key="2">
    <source>
        <dbReference type="PROSITE" id="PS50125"/>
    </source>
</evidence>
<comment type="similarity">
    <text evidence="1">Belongs to the adenylyl cyclase class-3 family.</text>
</comment>
<feature type="domain" description="Guanylate cyclase" evidence="2">
    <location>
        <begin position="1"/>
        <end position="37"/>
    </location>
</feature>